<comment type="subcellular location">
    <subcellularLocation>
        <location evidence="1">Membrane</location>
        <topology evidence="1">Multi-pass membrane protein</topology>
    </subcellularLocation>
</comment>
<evidence type="ECO:0000313" key="15">
    <source>
        <dbReference type="Proteomes" id="UP000006727"/>
    </source>
</evidence>
<dbReference type="EnsemblPlants" id="Pp3c17_7080V3.1">
    <property type="protein sequence ID" value="Pp3c17_7080V3.1"/>
    <property type="gene ID" value="Pp3c17_7080"/>
</dbReference>
<dbReference type="GO" id="GO:0005789">
    <property type="term" value="C:endoplasmic reticulum membrane"/>
    <property type="evidence" value="ECO:0000318"/>
    <property type="project" value="GO_Central"/>
</dbReference>
<feature type="transmembrane region" description="Helical" evidence="10">
    <location>
        <begin position="48"/>
        <end position="66"/>
    </location>
</feature>
<protein>
    <submittedName>
        <fullName evidence="11">Polyunsaturated fatty acid specific elongation enzyme 1</fullName>
    </submittedName>
</protein>
<dbReference type="EMBL" id="AF428243">
    <property type="protein sequence ID" value="AAL84174.1"/>
    <property type="molecule type" value="mRNA"/>
</dbReference>
<keyword evidence="7" id="KW-0443">Lipid metabolism</keyword>
<evidence type="ECO:0000256" key="6">
    <source>
        <dbReference type="ARBA" id="ARBA00022989"/>
    </source>
</evidence>
<dbReference type="EMBL" id="ABEU02000017">
    <property type="protein sequence ID" value="PNR35903.1"/>
    <property type="molecule type" value="Genomic_DNA"/>
</dbReference>
<feature type="transmembrane region" description="Helical" evidence="10">
    <location>
        <begin position="184"/>
        <end position="207"/>
    </location>
</feature>
<feature type="transmembrane region" description="Helical" evidence="10">
    <location>
        <begin position="128"/>
        <end position="149"/>
    </location>
</feature>
<evidence type="ECO:0000256" key="3">
    <source>
        <dbReference type="ARBA" id="ARBA00022679"/>
    </source>
</evidence>
<dbReference type="GO" id="GO:0030148">
    <property type="term" value="P:sphingolipid biosynthetic process"/>
    <property type="evidence" value="ECO:0000318"/>
    <property type="project" value="GO_Central"/>
</dbReference>
<dbReference type="STRING" id="3218.Q8S4Q5"/>
<dbReference type="Proteomes" id="UP000006727">
    <property type="component" value="Chromosome 17"/>
</dbReference>
<dbReference type="GO" id="GO:0042761">
    <property type="term" value="P:very long-chain fatty acid biosynthetic process"/>
    <property type="evidence" value="ECO:0000318"/>
    <property type="project" value="GO_Central"/>
</dbReference>
<evidence type="ECO:0000256" key="10">
    <source>
        <dbReference type="SAM" id="Phobius"/>
    </source>
</evidence>
<dbReference type="OrthoDB" id="434092at2759"/>
<evidence type="ECO:0000256" key="1">
    <source>
        <dbReference type="ARBA" id="ARBA00004141"/>
    </source>
</evidence>
<evidence type="ECO:0000256" key="8">
    <source>
        <dbReference type="ARBA" id="ARBA00023136"/>
    </source>
</evidence>
<dbReference type="InterPro" id="IPR002076">
    <property type="entry name" value="ELO_fam"/>
</dbReference>
<evidence type="ECO:0000256" key="5">
    <source>
        <dbReference type="ARBA" id="ARBA00022832"/>
    </source>
</evidence>
<dbReference type="GO" id="GO:0034625">
    <property type="term" value="P:fatty acid elongation, monounsaturated fatty acid"/>
    <property type="evidence" value="ECO:0000318"/>
    <property type="project" value="GO_Central"/>
</dbReference>
<dbReference type="PANTHER" id="PTHR11157">
    <property type="entry name" value="FATTY ACID ACYL TRANSFERASE-RELATED"/>
    <property type="match status" value="1"/>
</dbReference>
<reference evidence="14" key="5">
    <citation type="submission" date="2020-12" db="UniProtKB">
        <authorList>
            <consortium name="EnsemblPlants"/>
        </authorList>
    </citation>
    <scope>IDENTIFICATION</scope>
</reference>
<feature type="transmembrane region" description="Helical" evidence="10">
    <location>
        <begin position="252"/>
        <end position="273"/>
    </location>
</feature>
<accession>A9TP48</accession>
<name>Q8S4Q5_PHYPA</name>
<reference evidence="13 15" key="4">
    <citation type="journal article" date="2018" name="Plant J.">
        <title>The Physcomitrella patens chromosome-scale assembly reveals moss genome structure and evolution.</title>
        <authorList>
            <person name="Lang D."/>
            <person name="Ullrich K.K."/>
            <person name="Murat F."/>
            <person name="Fuchs J."/>
            <person name="Jenkins J."/>
            <person name="Haas F.B."/>
            <person name="Piednoel M."/>
            <person name="Gundlach H."/>
            <person name="Van Bel M."/>
            <person name="Meyberg R."/>
            <person name="Vives C."/>
            <person name="Morata J."/>
            <person name="Symeonidi A."/>
            <person name="Hiss M."/>
            <person name="Muchero W."/>
            <person name="Kamisugi Y."/>
            <person name="Saleh O."/>
            <person name="Blanc G."/>
            <person name="Decker E.L."/>
            <person name="van Gessel N."/>
            <person name="Grimwood J."/>
            <person name="Hayes R.D."/>
            <person name="Graham S.W."/>
            <person name="Gunter L.E."/>
            <person name="McDaniel S.F."/>
            <person name="Hoernstein S.N.W."/>
            <person name="Larsson A."/>
            <person name="Li F.W."/>
            <person name="Perroud P.F."/>
            <person name="Phillips J."/>
            <person name="Ranjan P."/>
            <person name="Rokshar D.S."/>
            <person name="Rothfels C.J."/>
            <person name="Schneider L."/>
            <person name="Shu S."/>
            <person name="Stevenson D.W."/>
            <person name="Thummler F."/>
            <person name="Tillich M."/>
            <person name="Villarreal Aguilar J.C."/>
            <person name="Widiez T."/>
            <person name="Wong G.K."/>
            <person name="Wymore A."/>
            <person name="Zhang Y."/>
            <person name="Zimmer A.D."/>
            <person name="Quatrano R.S."/>
            <person name="Mayer K.F.X."/>
            <person name="Goodstein D."/>
            <person name="Casacuberta J.M."/>
            <person name="Vandepoele K."/>
            <person name="Reski R."/>
            <person name="Cuming A.C."/>
            <person name="Tuskan G.A."/>
            <person name="Maumus F."/>
            <person name="Salse J."/>
            <person name="Schmutz J."/>
            <person name="Rensing S.A."/>
        </authorList>
    </citation>
    <scope>NUCLEOTIDE SEQUENCE [LARGE SCALE GENOMIC DNA]</scope>
    <source>
        <strain evidence="14 15">cv. Gransden 2004</strain>
    </source>
</reference>
<feature type="transmembrane region" description="Helical" evidence="10">
    <location>
        <begin position="78"/>
        <end position="108"/>
    </location>
</feature>
<accession>Q8S4Q5</accession>
<dbReference type="Gramene" id="Pp3c17_7080V3.2">
    <property type="protein sequence ID" value="Pp3c17_7080V3.2"/>
    <property type="gene ID" value="Pp3c17_7080"/>
</dbReference>
<evidence type="ECO:0000256" key="2">
    <source>
        <dbReference type="ARBA" id="ARBA00022516"/>
    </source>
</evidence>
<dbReference type="AlphaFoldDB" id="Q8S4Q5"/>
<evidence type="ECO:0000313" key="11">
    <source>
        <dbReference type="EMBL" id="AAL84174.1"/>
    </source>
</evidence>
<dbReference type="EnsemblPlants" id="Pp3c17_7080V3.2">
    <property type="protein sequence ID" value="Pp3c17_7080V3.2"/>
    <property type="gene ID" value="Pp3c17_7080"/>
</dbReference>
<keyword evidence="2" id="KW-0444">Lipid biosynthesis</keyword>
<dbReference type="EMBL" id="AB238914">
    <property type="protein sequence ID" value="BAE71131.1"/>
    <property type="molecule type" value="Genomic_DNA"/>
</dbReference>
<dbReference type="PROSITE" id="PS01188">
    <property type="entry name" value="ELO"/>
    <property type="match status" value="1"/>
</dbReference>
<evidence type="ECO:0000256" key="9">
    <source>
        <dbReference type="ARBA" id="ARBA00023160"/>
    </source>
</evidence>
<dbReference type="InterPro" id="IPR030457">
    <property type="entry name" value="ELO_CS"/>
</dbReference>
<dbReference type="GO" id="GO:0034626">
    <property type="term" value="P:fatty acid elongation, polyunsaturated fatty acid"/>
    <property type="evidence" value="ECO:0000318"/>
    <property type="project" value="GO_Central"/>
</dbReference>
<keyword evidence="6 10" id="KW-1133">Transmembrane helix</keyword>
<feature type="transmembrane region" description="Helical" evidence="10">
    <location>
        <begin position="161"/>
        <end position="178"/>
    </location>
</feature>
<feature type="transmembrane region" description="Helical" evidence="10">
    <location>
        <begin position="219"/>
        <end position="240"/>
    </location>
</feature>
<evidence type="ECO:0000313" key="13">
    <source>
        <dbReference type="EMBL" id="PNR35903.1"/>
    </source>
</evidence>
<evidence type="ECO:0000313" key="12">
    <source>
        <dbReference type="EMBL" id="BAE71131.1"/>
    </source>
</evidence>
<dbReference type="PANTHER" id="PTHR11157:SF126">
    <property type="entry name" value="ELONGATION OF VERY LONG CHAIN FATTY ACIDS PROTEIN"/>
    <property type="match status" value="1"/>
</dbReference>
<dbReference type="GO" id="GO:0009922">
    <property type="term" value="F:fatty acid elongase activity"/>
    <property type="evidence" value="ECO:0000318"/>
    <property type="project" value="GO_Central"/>
</dbReference>
<keyword evidence="3" id="KW-0808">Transferase</keyword>
<dbReference type="Gramene" id="Pp3c17_7080V3.1">
    <property type="protein sequence ID" value="Pp3c17_7080V3.1"/>
    <property type="gene ID" value="Pp3c17_7080"/>
</dbReference>
<keyword evidence="9" id="KW-0275">Fatty acid biosynthesis</keyword>
<evidence type="ECO:0000313" key="14">
    <source>
        <dbReference type="EnsemblPlants" id="Pp3c17_7080V3.1"/>
    </source>
</evidence>
<proteinExistence type="evidence at transcript level"/>
<keyword evidence="4 10" id="KW-0812">Transmembrane</keyword>
<evidence type="ECO:0000256" key="4">
    <source>
        <dbReference type="ARBA" id="ARBA00022692"/>
    </source>
</evidence>
<dbReference type="Pfam" id="PF01151">
    <property type="entry name" value="ELO"/>
    <property type="match status" value="1"/>
</dbReference>
<keyword evidence="15" id="KW-1185">Reference proteome</keyword>
<dbReference type="HOGENOM" id="CLU_048483_0_1_1"/>
<reference evidence="13 15" key="3">
    <citation type="journal article" date="2008" name="Science">
        <title>The Physcomitrella genome reveals evolutionary insights into the conquest of land by plants.</title>
        <authorList>
            <person name="Rensing S."/>
            <person name="Lang D."/>
            <person name="Zimmer A."/>
            <person name="Terry A."/>
            <person name="Salamov A."/>
            <person name="Shapiro H."/>
            <person name="Nishiyama T."/>
            <person name="Perroud P.-F."/>
            <person name="Lindquist E."/>
            <person name="Kamisugi Y."/>
            <person name="Tanahashi T."/>
            <person name="Sakakibara K."/>
            <person name="Fujita T."/>
            <person name="Oishi K."/>
            <person name="Shin-I T."/>
            <person name="Kuroki Y."/>
            <person name="Toyoda A."/>
            <person name="Suzuki Y."/>
            <person name="Hashimoto A."/>
            <person name="Yamaguchi K."/>
            <person name="Sugano A."/>
            <person name="Kohara Y."/>
            <person name="Fujiyama A."/>
            <person name="Anterola A."/>
            <person name="Aoki S."/>
            <person name="Ashton N."/>
            <person name="Barbazuk W.B."/>
            <person name="Barker E."/>
            <person name="Bennetzen J."/>
            <person name="Bezanilla M."/>
            <person name="Blankenship R."/>
            <person name="Cho S.H."/>
            <person name="Dutcher S."/>
            <person name="Estelle M."/>
            <person name="Fawcett J.A."/>
            <person name="Gundlach H."/>
            <person name="Hanada K."/>
            <person name="Heyl A."/>
            <person name="Hicks K.A."/>
            <person name="Hugh J."/>
            <person name="Lohr M."/>
            <person name="Mayer K."/>
            <person name="Melkozernov A."/>
            <person name="Murata T."/>
            <person name="Nelson D."/>
            <person name="Pils B."/>
            <person name="Prigge M."/>
            <person name="Reiss B."/>
            <person name="Renner T."/>
            <person name="Rombauts S."/>
            <person name="Rushton P."/>
            <person name="Sanderfoot A."/>
            <person name="Schween G."/>
            <person name="Shiu S.-H."/>
            <person name="Stueber K."/>
            <person name="Theodoulou F.L."/>
            <person name="Tu H."/>
            <person name="Van de Peer Y."/>
            <person name="Verrier P.J."/>
            <person name="Waters E."/>
            <person name="Wood A."/>
            <person name="Yang L."/>
            <person name="Cove D."/>
            <person name="Cuming A."/>
            <person name="Hasebe M."/>
            <person name="Lucas S."/>
            <person name="Mishler D.B."/>
            <person name="Reski R."/>
            <person name="Grigoriev I."/>
            <person name="Quatrano R.S."/>
            <person name="Boore J.L."/>
        </authorList>
    </citation>
    <scope>NUCLEOTIDE SEQUENCE [LARGE SCALE GENOMIC DNA]</scope>
    <source>
        <strain evidence="14 15">cv. Gransden 2004</strain>
    </source>
</reference>
<dbReference type="GO" id="GO:0019367">
    <property type="term" value="P:fatty acid elongation, saturated fatty acid"/>
    <property type="evidence" value="ECO:0000318"/>
    <property type="project" value="GO_Central"/>
</dbReference>
<dbReference type="PaxDb" id="3218-PP1S277_79V6.1"/>
<reference evidence="12" key="2">
    <citation type="journal article" date="2006" name="FEBS Lett.">
        <title>Isolation and functional characterization of fatty acid delta5-elongase gene from the liverwort Marchantia polymorpha L.</title>
        <authorList>
            <person name="Kajikawa M."/>
            <person name="Yamato K.T."/>
            <person name="Sakai Y."/>
            <person name="Fukuzawa H."/>
            <person name="Ohyama K."/>
            <person name="Kohchi T."/>
        </authorList>
    </citation>
    <scope>NUCLEOTIDE SEQUENCE</scope>
</reference>
<dbReference type="OMA" id="EFMQNAD"/>
<gene>
    <name evidence="11" type="primary">PSE1</name>
    <name evidence="14" type="synonym">LOC112294502</name>
    <name evidence="13" type="ORF">PHYPA_021753</name>
</gene>
<dbReference type="eggNOG" id="KOG3071">
    <property type="taxonomic scope" value="Eukaryota"/>
</dbReference>
<sequence length="290" mass="33431">MEVVERFYGELDGKVSQGVNALLGSFGVELTDTPTTKGLPLVDSPTPIVLGVSVYLTIVIGGLLWIKARDLKPRASEPFLLQALVLVHNLFCFALSLYMCVGIAYQAITWRYSLWGNAYNPKHKEMAILVYLFYMSKYVEFMDTVIMILKRSTRQISFLHVYHHSSISLIWWAIAHHAPGGEAYWSAALNSGVHVLMYAYYFLAACLRSSPKLKNKYLFWGRYLTQFQMFQFMLNLVQAYYDMKTNAPYPQWLIKILFYYMISLLFLFGNFYVQKYIKPSDGKQKGAKTE</sequence>
<keyword evidence="5" id="KW-0276">Fatty acid metabolism</keyword>
<accession>E1CA02</accession>
<reference evidence="11" key="1">
    <citation type="journal article" date="2002" name="Plant J.">
        <title>Cloning and functional characterisation of an enzyme involved in the elongation of Delta6-polyunsaturated fatty acids from the moss Physcomitrella patens.</title>
        <authorList>
            <person name="Zank T.K."/>
            <person name="Zahringer U."/>
            <person name="Beckmann C."/>
            <person name="Pohnert G."/>
            <person name="Boland W."/>
            <person name="Holtorf H."/>
            <person name="Reski R."/>
            <person name="Lerchl J."/>
            <person name="Heinz E."/>
        </authorList>
    </citation>
    <scope>NUCLEOTIDE SEQUENCE</scope>
</reference>
<keyword evidence="8 10" id="KW-0472">Membrane</keyword>
<evidence type="ECO:0000256" key="7">
    <source>
        <dbReference type="ARBA" id="ARBA00023098"/>
    </source>
</evidence>
<organism evidence="11">
    <name type="scientific">Physcomitrium patens</name>
    <name type="common">Spreading-leaved earth moss</name>
    <name type="synonym">Physcomitrella patens</name>
    <dbReference type="NCBI Taxonomy" id="3218"/>
    <lineage>
        <taxon>Eukaryota</taxon>
        <taxon>Viridiplantae</taxon>
        <taxon>Streptophyta</taxon>
        <taxon>Embryophyta</taxon>
        <taxon>Bryophyta</taxon>
        <taxon>Bryophytina</taxon>
        <taxon>Bryopsida</taxon>
        <taxon>Funariidae</taxon>
        <taxon>Funariales</taxon>
        <taxon>Funariaceae</taxon>
        <taxon>Physcomitrium</taxon>
    </lineage>
</organism>